<name>A0ABU7WD26_9GAMM</name>
<dbReference type="EMBL" id="JAZHBM010000001">
    <property type="protein sequence ID" value="MEF3081856.1"/>
    <property type="molecule type" value="Genomic_DNA"/>
</dbReference>
<reference evidence="1 2" key="1">
    <citation type="submission" date="2024-01" db="EMBL/GenBank/DDBJ databases">
        <title>Novel species of the genus Luteimonas isolated from rivers.</title>
        <authorList>
            <person name="Lu H."/>
        </authorList>
    </citation>
    <scope>NUCLEOTIDE SEQUENCE [LARGE SCALE GENOMIC DNA]</scope>
    <source>
        <strain evidence="1 2">SMYT11W</strain>
    </source>
</reference>
<keyword evidence="2" id="KW-1185">Reference proteome</keyword>
<protein>
    <submittedName>
        <fullName evidence="1">Uncharacterized protein</fullName>
    </submittedName>
</protein>
<dbReference type="Proteomes" id="UP001358324">
    <property type="component" value="Unassembled WGS sequence"/>
</dbReference>
<sequence length="75" mass="7752">MSLWHEFGDAVARDPLLVAVVVDMDAARGLTTVEFPNGSQLVVRGTGVAVGGHAFVRAGEIRGVAPAVVPAELEV</sequence>
<gene>
    <name evidence="1" type="ORF">V3391_06470</name>
</gene>
<dbReference type="RefSeq" id="WP_332077570.1">
    <property type="nucleotide sequence ID" value="NZ_JAZHBM010000001.1"/>
</dbReference>
<proteinExistence type="predicted"/>
<organism evidence="1 2">
    <name type="scientific">Luteimonas flava</name>
    <dbReference type="NCBI Taxonomy" id="3115822"/>
    <lineage>
        <taxon>Bacteria</taxon>
        <taxon>Pseudomonadati</taxon>
        <taxon>Pseudomonadota</taxon>
        <taxon>Gammaproteobacteria</taxon>
        <taxon>Lysobacterales</taxon>
        <taxon>Lysobacteraceae</taxon>
        <taxon>Luteimonas</taxon>
    </lineage>
</organism>
<accession>A0ABU7WD26</accession>
<comment type="caution">
    <text evidence="1">The sequence shown here is derived from an EMBL/GenBank/DDBJ whole genome shotgun (WGS) entry which is preliminary data.</text>
</comment>
<evidence type="ECO:0000313" key="2">
    <source>
        <dbReference type="Proteomes" id="UP001358324"/>
    </source>
</evidence>
<evidence type="ECO:0000313" key="1">
    <source>
        <dbReference type="EMBL" id="MEF3081856.1"/>
    </source>
</evidence>